<dbReference type="InterPro" id="IPR011747">
    <property type="entry name" value="CHP02241"/>
</dbReference>
<dbReference type="RefSeq" id="WP_310926050.1">
    <property type="nucleotide sequence ID" value="NZ_JAMQOP010000005.1"/>
</dbReference>
<dbReference type="EMBL" id="JAMQOP010000005">
    <property type="protein sequence ID" value="MDS0301128.1"/>
    <property type="molecule type" value="Genomic_DNA"/>
</dbReference>
<dbReference type="PANTHER" id="PTHR38009">
    <property type="entry name" value="CONSERVED HYPOTHETICAL PHAGE TAIL PROTEIN"/>
    <property type="match status" value="1"/>
</dbReference>
<name>A0ABU2GJX6_9EURY</name>
<dbReference type="Proteomes" id="UP001257060">
    <property type="component" value="Unassembled WGS sequence"/>
</dbReference>
<evidence type="ECO:0000313" key="1">
    <source>
        <dbReference type="EMBL" id="MDS0301128.1"/>
    </source>
</evidence>
<evidence type="ECO:0000313" key="2">
    <source>
        <dbReference type="Proteomes" id="UP001257060"/>
    </source>
</evidence>
<dbReference type="InterPro" id="IPR010667">
    <property type="entry name" value="Phage_T4_Gp19"/>
</dbReference>
<accession>A0ABU2GJX6</accession>
<reference evidence="1 2" key="1">
    <citation type="submission" date="2022-06" db="EMBL/GenBank/DDBJ databases">
        <title>Halogeometricum sp. a new haloarchaeum isolate from saline soil.</title>
        <authorList>
            <person name="Strakova D."/>
            <person name="Galisteo C."/>
            <person name="Sanchez-Porro C."/>
            <person name="Ventosa A."/>
        </authorList>
    </citation>
    <scope>NUCLEOTIDE SEQUENCE [LARGE SCALE GENOMIC DNA]</scope>
    <source>
        <strain evidence="1 2">S1BR25-6</strain>
    </source>
</reference>
<sequence length="152" mass="16708">MTTEERSDPYLGHRFVVEIDSVVAGGFSGVSGLSMEMQPQEVEEGGQNGFSHKLPTRIGHQNLVLKRGLTDYVGFWSWIWAVANGSVTRKRVDVYLQDAPGPDDRVWGWSFASAYPVKWTGPEFSAEQSAVALETLELAHEGVSKVEGLPPT</sequence>
<proteinExistence type="predicted"/>
<gene>
    <name evidence="1" type="ORF">NDI76_20535</name>
</gene>
<dbReference type="NCBIfam" id="TIGR02241">
    <property type="entry name" value="conserved hypothetical phage tail region protein"/>
    <property type="match status" value="1"/>
</dbReference>
<organism evidence="1 2">
    <name type="scientific">Halogeometricum salsisoli</name>
    <dbReference type="NCBI Taxonomy" id="2950536"/>
    <lineage>
        <taxon>Archaea</taxon>
        <taxon>Methanobacteriati</taxon>
        <taxon>Methanobacteriota</taxon>
        <taxon>Stenosarchaea group</taxon>
        <taxon>Halobacteria</taxon>
        <taxon>Halobacteriales</taxon>
        <taxon>Haloferacaceae</taxon>
        <taxon>Halogeometricum</taxon>
    </lineage>
</organism>
<comment type="caution">
    <text evidence="1">The sequence shown here is derived from an EMBL/GenBank/DDBJ whole genome shotgun (WGS) entry which is preliminary data.</text>
</comment>
<dbReference type="PANTHER" id="PTHR38009:SF1">
    <property type="entry name" value="CONSERVED HYPOTHETICAL PHAGE TAIL PROTEIN"/>
    <property type="match status" value="1"/>
</dbReference>
<protein>
    <submittedName>
        <fullName evidence="1">Phage tail protein</fullName>
    </submittedName>
</protein>
<keyword evidence="2" id="KW-1185">Reference proteome</keyword>
<dbReference type="Pfam" id="PF06841">
    <property type="entry name" value="Phage_T4_gp19"/>
    <property type="match status" value="1"/>
</dbReference>